<evidence type="ECO:0000313" key="2">
    <source>
        <dbReference type="EMBL" id="GGL30191.1"/>
    </source>
</evidence>
<protein>
    <submittedName>
        <fullName evidence="2">Uncharacterized protein</fullName>
    </submittedName>
</protein>
<dbReference type="AlphaFoldDB" id="A0A830F8J0"/>
<keyword evidence="1" id="KW-0472">Membrane</keyword>
<feature type="transmembrane region" description="Helical" evidence="1">
    <location>
        <begin position="45"/>
        <end position="64"/>
    </location>
</feature>
<organism evidence="2 3">
    <name type="scientific">Halarchaeum grantii</name>
    <dbReference type="NCBI Taxonomy" id="1193105"/>
    <lineage>
        <taxon>Archaea</taxon>
        <taxon>Methanobacteriati</taxon>
        <taxon>Methanobacteriota</taxon>
        <taxon>Stenosarchaea group</taxon>
        <taxon>Halobacteria</taxon>
        <taxon>Halobacteriales</taxon>
        <taxon>Halobacteriaceae</taxon>
    </lineage>
</organism>
<evidence type="ECO:0000313" key="3">
    <source>
        <dbReference type="Proteomes" id="UP000628840"/>
    </source>
</evidence>
<proteinExistence type="predicted"/>
<keyword evidence="3" id="KW-1185">Reference proteome</keyword>
<dbReference type="Proteomes" id="UP000628840">
    <property type="component" value="Unassembled WGS sequence"/>
</dbReference>
<feature type="transmembrane region" description="Helical" evidence="1">
    <location>
        <begin position="76"/>
        <end position="106"/>
    </location>
</feature>
<accession>A0A830F8J0</accession>
<comment type="caution">
    <text evidence="2">The sequence shown here is derived from an EMBL/GenBank/DDBJ whole genome shotgun (WGS) entry which is preliminary data.</text>
</comment>
<keyword evidence="1" id="KW-1133">Transmembrane helix</keyword>
<dbReference type="OrthoDB" id="382003at2157"/>
<dbReference type="EMBL" id="BMPF01000002">
    <property type="protein sequence ID" value="GGL30191.1"/>
    <property type="molecule type" value="Genomic_DNA"/>
</dbReference>
<evidence type="ECO:0000256" key="1">
    <source>
        <dbReference type="SAM" id="Phobius"/>
    </source>
</evidence>
<sequence length="109" mass="11089">MTDSPRADTASKLLAVAGLLAVAISALTGYALVALGDGTLGELGLGALAFAVALGELAACWMLYTGREHAHDAAIIAFAVGMALAFVGWNVVGVAVCGLLAVLVYWRRD</sequence>
<name>A0A830F8J0_9EURY</name>
<gene>
    <name evidence="2" type="ORF">GCM10009037_12330</name>
</gene>
<reference evidence="2 3" key="1">
    <citation type="journal article" date="2019" name="Int. J. Syst. Evol. Microbiol.">
        <title>The Global Catalogue of Microorganisms (GCM) 10K type strain sequencing project: providing services to taxonomists for standard genome sequencing and annotation.</title>
        <authorList>
            <consortium name="The Broad Institute Genomics Platform"/>
            <consortium name="The Broad Institute Genome Sequencing Center for Infectious Disease"/>
            <person name="Wu L."/>
            <person name="Ma J."/>
        </authorList>
    </citation>
    <scope>NUCLEOTIDE SEQUENCE [LARGE SCALE GENOMIC DNA]</scope>
    <source>
        <strain evidence="2 3">JCM 19585</strain>
    </source>
</reference>
<keyword evidence="1" id="KW-0812">Transmembrane</keyword>
<feature type="transmembrane region" description="Helical" evidence="1">
    <location>
        <begin position="12"/>
        <end position="33"/>
    </location>
</feature>
<dbReference type="RefSeq" id="WP_188880389.1">
    <property type="nucleotide sequence ID" value="NZ_BMPF01000002.1"/>
</dbReference>